<evidence type="ECO:0000256" key="1">
    <source>
        <dbReference type="SAM" id="MobiDB-lite"/>
    </source>
</evidence>
<name>A0A1Y2EH55_9FUNG</name>
<reference evidence="2 3" key="1">
    <citation type="submission" date="2016-08" db="EMBL/GenBank/DDBJ databases">
        <title>A Parts List for Fungal Cellulosomes Revealed by Comparative Genomics.</title>
        <authorList>
            <consortium name="DOE Joint Genome Institute"/>
            <person name="Haitjema C.H."/>
            <person name="Gilmore S.P."/>
            <person name="Henske J.K."/>
            <person name="Solomon K.V."/>
            <person name="De Groot R."/>
            <person name="Kuo A."/>
            <person name="Mondo S.J."/>
            <person name="Salamov A.A."/>
            <person name="Labutti K."/>
            <person name="Zhao Z."/>
            <person name="Chiniquy J."/>
            <person name="Barry K."/>
            <person name="Brewer H.M."/>
            <person name="Purvine S.O."/>
            <person name="Wright A.T."/>
            <person name="Boxma B."/>
            <person name="Van Alen T."/>
            <person name="Hackstein J.H."/>
            <person name="Baker S.E."/>
            <person name="Grigoriev I.V."/>
            <person name="O'Malley M.A."/>
        </authorList>
    </citation>
    <scope>NUCLEOTIDE SEQUENCE [LARGE SCALE GENOMIC DNA]</scope>
    <source>
        <strain evidence="2 3">G1</strain>
    </source>
</reference>
<accession>A0A1Y2EH55</accession>
<evidence type="ECO:0000313" key="2">
    <source>
        <dbReference type="EMBL" id="ORY70586.1"/>
    </source>
</evidence>
<dbReference type="Proteomes" id="UP000193920">
    <property type="component" value="Unassembled WGS sequence"/>
</dbReference>
<gene>
    <name evidence="2" type="ORF">LY90DRAFT_504156</name>
</gene>
<dbReference type="EMBL" id="MCOG01000043">
    <property type="protein sequence ID" value="ORY70586.1"/>
    <property type="molecule type" value="Genomic_DNA"/>
</dbReference>
<comment type="caution">
    <text evidence="2">The sequence shown here is derived from an EMBL/GenBank/DDBJ whole genome shotgun (WGS) entry which is preliminary data.</text>
</comment>
<evidence type="ECO:0000313" key="3">
    <source>
        <dbReference type="Proteomes" id="UP000193920"/>
    </source>
</evidence>
<proteinExistence type="predicted"/>
<sequence>MSYDIYHSITQIPTFITKSGLNLINNYPDRFALDHRWTSDDLIESYYLDPNFGESLNSFHEMDYDLHSMDTYDSLEEEKQSEMNTLNSHPPDSHTFIIKDDSICNQEWLKKSVSSAVSVDFPKYSSLSRLHSRHRYCSCYFSYSNSSLDSNDSSFYSSSSSSSLDPSLDPDTQKTYSIIKKIKKLILLGRNNCHISVEDENKGNIIGNENNKSNNDKDNNNNTMYVSNSNLNPSVMVDNPKEKKESNMDLTALPHSSNKNNSNTEQKLYSKSDTLEPIPTNLPVKKKDNIYDINTLNNSKYSFLHQKDQFLKTFICLPGSGFQITNDNHGYNLVEKAFDNDNDTEFLNITSEEINYLKDHPPHFHSCYYMSLLSKDQNHFSSNLICHNDQSDSKIISQKKEINQKDENKKEKEKEKESNNIIKHIKNCSCNVCLEKNLLQGHDSNKIPLYKKKQSENMKCLKN</sequence>
<feature type="region of interest" description="Disordered" evidence="1">
    <location>
        <begin position="202"/>
        <end position="246"/>
    </location>
</feature>
<feature type="compositionally biased region" description="Low complexity" evidence="1">
    <location>
        <begin position="203"/>
        <end position="213"/>
    </location>
</feature>
<feature type="compositionally biased region" description="Low complexity" evidence="1">
    <location>
        <begin position="220"/>
        <end position="232"/>
    </location>
</feature>
<organism evidence="2 3">
    <name type="scientific">Neocallimastix californiae</name>
    <dbReference type="NCBI Taxonomy" id="1754190"/>
    <lineage>
        <taxon>Eukaryota</taxon>
        <taxon>Fungi</taxon>
        <taxon>Fungi incertae sedis</taxon>
        <taxon>Chytridiomycota</taxon>
        <taxon>Chytridiomycota incertae sedis</taxon>
        <taxon>Neocallimastigomycetes</taxon>
        <taxon>Neocallimastigales</taxon>
        <taxon>Neocallimastigaceae</taxon>
        <taxon>Neocallimastix</taxon>
    </lineage>
</organism>
<protein>
    <submittedName>
        <fullName evidence="2">Uncharacterized protein</fullName>
    </submittedName>
</protein>
<dbReference type="AlphaFoldDB" id="A0A1Y2EH55"/>
<keyword evidence="3" id="KW-1185">Reference proteome</keyword>